<dbReference type="Proteomes" id="UP000464374">
    <property type="component" value="Chromosome"/>
</dbReference>
<dbReference type="KEGG" id="trz:GWP43_00935"/>
<dbReference type="AlphaFoldDB" id="A0A6P1XYY7"/>
<dbReference type="RefSeq" id="WP_162662062.1">
    <property type="nucleotide sequence ID" value="NZ_CP048020.1"/>
</dbReference>
<gene>
    <name evidence="2" type="ORF">GWP43_00935</name>
</gene>
<reference evidence="2 3" key="1">
    <citation type="submission" date="2020-01" db="EMBL/GenBank/DDBJ databases">
        <title>Complete genome sequence of a human oral phylogroup 1 Treponema sp. strain ATCC 700766, originally isolated from periodontitis dental plaque.</title>
        <authorList>
            <person name="Chan Y."/>
            <person name="Huo Y.-B."/>
            <person name="Yu X.-L."/>
            <person name="Zeng H."/>
            <person name="Leung W.-K."/>
            <person name="Watt R.M."/>
        </authorList>
    </citation>
    <scope>NUCLEOTIDE SEQUENCE [LARGE SCALE GENOMIC DNA]</scope>
    <source>
        <strain evidence="2 3">OMZ 804</strain>
    </source>
</reference>
<organism evidence="2 3">
    <name type="scientific">Treponema vincentii</name>
    <dbReference type="NCBI Taxonomy" id="69710"/>
    <lineage>
        <taxon>Bacteria</taxon>
        <taxon>Pseudomonadati</taxon>
        <taxon>Spirochaetota</taxon>
        <taxon>Spirochaetia</taxon>
        <taxon>Spirochaetales</taxon>
        <taxon>Treponemataceae</taxon>
        <taxon>Treponema</taxon>
    </lineage>
</organism>
<accession>A0A6P1XYY7</accession>
<evidence type="ECO:0000313" key="2">
    <source>
        <dbReference type="EMBL" id="QHX42250.1"/>
    </source>
</evidence>
<keyword evidence="1" id="KW-0472">Membrane</keyword>
<keyword evidence="1" id="KW-1133">Transmembrane helix</keyword>
<proteinExistence type="predicted"/>
<feature type="transmembrane region" description="Helical" evidence="1">
    <location>
        <begin position="102"/>
        <end position="132"/>
    </location>
</feature>
<name>A0A6P1XYY7_9SPIR</name>
<evidence type="ECO:0000313" key="3">
    <source>
        <dbReference type="Proteomes" id="UP000464374"/>
    </source>
</evidence>
<protein>
    <submittedName>
        <fullName evidence="2">Uncharacterized protein</fullName>
    </submittedName>
</protein>
<evidence type="ECO:0000256" key="1">
    <source>
        <dbReference type="SAM" id="Phobius"/>
    </source>
</evidence>
<dbReference type="EMBL" id="CP048020">
    <property type="protein sequence ID" value="QHX42250.1"/>
    <property type="molecule type" value="Genomic_DNA"/>
</dbReference>
<sequence>MESIKIIEAIIIAAFIFPALSVLIIILLVIFTHIYFHRSNLASSFYEQATREKIFFFKNAVYNSGLISSSWDRFRFIVKWCLNEDYIKEDSIQAKQIKKCVFILNMVQLLCFPLSLLWVLLCLITVAITIFLI</sequence>
<keyword evidence="1" id="KW-0812">Transmembrane</keyword>
<feature type="transmembrane region" description="Helical" evidence="1">
    <location>
        <begin position="6"/>
        <end position="36"/>
    </location>
</feature>